<dbReference type="PROSITE" id="PS50297">
    <property type="entry name" value="ANK_REP_REGION"/>
    <property type="match status" value="5"/>
</dbReference>
<dbReference type="PRINTS" id="PR01415">
    <property type="entry name" value="ANKYRIN"/>
</dbReference>
<keyword evidence="1" id="KW-0677">Repeat</keyword>
<accession>A0AA90NUF9</accession>
<dbReference type="Pfam" id="PF12796">
    <property type="entry name" value="Ank_2"/>
    <property type="match status" value="2"/>
</dbReference>
<gene>
    <name evidence="4" type="ORF">QS748_08880</name>
</gene>
<proteinExistence type="predicted"/>
<feature type="chain" id="PRO_5041711680" evidence="3">
    <location>
        <begin position="24"/>
        <end position="412"/>
    </location>
</feature>
<dbReference type="PANTHER" id="PTHR24161:SF124">
    <property type="entry name" value="TRANSIENT RECEPTOR POTENTIAL CHANNEL PYREXIA"/>
    <property type="match status" value="1"/>
</dbReference>
<evidence type="ECO:0000256" key="2">
    <source>
        <dbReference type="PROSITE-ProRule" id="PRU00023"/>
    </source>
</evidence>
<reference evidence="4 5" key="1">
    <citation type="journal article" date="2023" name="bioRxiv">
        <title>An intranuclear bacterial parasite of deep-sea mussels expresses apoptosis inhibitors acquired from its host.</title>
        <authorList>
            <person name="Gonzalez Porras M.A."/>
            <person name="Assie A."/>
            <person name="Tietjen M."/>
            <person name="Violette M."/>
            <person name="Kleiner M."/>
            <person name="Gruber-Vodicka H."/>
            <person name="Dubilier N."/>
            <person name="Leisch N."/>
        </authorList>
    </citation>
    <scope>NUCLEOTIDE SEQUENCE [LARGE SCALE GENOMIC DNA]</scope>
    <source>
        <strain evidence="4">IAP13</strain>
    </source>
</reference>
<comment type="caution">
    <text evidence="4">The sequence shown here is derived from an EMBL/GenBank/DDBJ whole genome shotgun (WGS) entry which is preliminary data.</text>
</comment>
<dbReference type="AlphaFoldDB" id="A0AA90NUF9"/>
<dbReference type="SUPFAM" id="SSF48403">
    <property type="entry name" value="Ankyrin repeat"/>
    <property type="match status" value="1"/>
</dbReference>
<feature type="signal peptide" evidence="3">
    <location>
        <begin position="1"/>
        <end position="23"/>
    </location>
</feature>
<protein>
    <submittedName>
        <fullName evidence="4">Ankyrin repeat domain-containing protein</fullName>
    </submittedName>
</protein>
<evidence type="ECO:0000313" key="4">
    <source>
        <dbReference type="EMBL" id="MDP0589282.1"/>
    </source>
</evidence>
<feature type="repeat" description="ANK" evidence="2">
    <location>
        <begin position="69"/>
        <end position="101"/>
    </location>
</feature>
<dbReference type="Gene3D" id="1.25.40.20">
    <property type="entry name" value="Ankyrin repeat-containing domain"/>
    <property type="match status" value="2"/>
</dbReference>
<evidence type="ECO:0000313" key="5">
    <source>
        <dbReference type="Proteomes" id="UP001178148"/>
    </source>
</evidence>
<feature type="repeat" description="ANK" evidence="2">
    <location>
        <begin position="203"/>
        <end position="235"/>
    </location>
</feature>
<feature type="repeat" description="ANK" evidence="2">
    <location>
        <begin position="102"/>
        <end position="134"/>
    </location>
</feature>
<evidence type="ECO:0000256" key="1">
    <source>
        <dbReference type="ARBA" id="ARBA00022737"/>
    </source>
</evidence>
<dbReference type="InterPro" id="IPR002110">
    <property type="entry name" value="Ankyrin_rpt"/>
</dbReference>
<evidence type="ECO:0000256" key="3">
    <source>
        <dbReference type="SAM" id="SignalP"/>
    </source>
</evidence>
<dbReference type="Pfam" id="PF00023">
    <property type="entry name" value="Ank"/>
    <property type="match status" value="1"/>
</dbReference>
<keyword evidence="3" id="KW-0732">Signal</keyword>
<dbReference type="SMART" id="SM00248">
    <property type="entry name" value="ANK"/>
    <property type="match status" value="7"/>
</dbReference>
<keyword evidence="5" id="KW-1185">Reference proteome</keyword>
<name>A0AA90NUF9_9GAMM</name>
<keyword evidence="2" id="KW-0040">ANK repeat</keyword>
<dbReference type="EMBL" id="JASXSV010000012">
    <property type="protein sequence ID" value="MDP0589282.1"/>
    <property type="molecule type" value="Genomic_DNA"/>
</dbReference>
<dbReference type="PANTHER" id="PTHR24161">
    <property type="entry name" value="ANK_REP_REGION DOMAIN-CONTAINING PROTEIN-RELATED"/>
    <property type="match status" value="1"/>
</dbReference>
<dbReference type="InterPro" id="IPR036770">
    <property type="entry name" value="Ankyrin_rpt-contain_sf"/>
</dbReference>
<feature type="repeat" description="ANK" evidence="2">
    <location>
        <begin position="282"/>
        <end position="314"/>
    </location>
</feature>
<organism evidence="4 5">
    <name type="scientific">Candidatus Endonucleibacter bathymodioli</name>
    <dbReference type="NCBI Taxonomy" id="539814"/>
    <lineage>
        <taxon>Bacteria</taxon>
        <taxon>Pseudomonadati</taxon>
        <taxon>Pseudomonadota</taxon>
        <taxon>Gammaproteobacteria</taxon>
        <taxon>Oceanospirillales</taxon>
        <taxon>Endozoicomonadaceae</taxon>
        <taxon>Candidatus Endonucleibacter</taxon>
    </lineage>
</organism>
<feature type="repeat" description="ANK" evidence="2">
    <location>
        <begin position="135"/>
        <end position="167"/>
    </location>
</feature>
<sequence>MNLTVKKVIILFLLFPMSTLVTAGIDDIFDMIFNAINDESDSEFSILWEQISREDKNIIVQLHGRQDFNGNSLLHIACSKGRIEIVNILLSYGADINACDCHGDTPLFLSVIVNDWNMFKLLISKNADVNVQNTNGQTALHCAVNASMLKYAKSLLDRGANINKTNNKQKTAIHLASVCSSDYILPLVLGSTQLPDLDLLDIDQCTALHRATMLHKVHNVSRLLNSGADVNVRNKNGLTALHLALRPKYLTSSKSNYSPLPEQVIIAELVNHNANINTVDYNGFTPLHIAACYHTPIILNILLDHDADISAKNNIGHTVLHSAMRHGRADNVGFFLQNSKIKKFGIKLFFELISFSVTHHYNEECIKLLLSFLRRHHDINTIHANLKKICYSMEEKDFLYVKSFFSILETAL</sequence>
<dbReference type="PROSITE" id="PS50088">
    <property type="entry name" value="ANK_REPEAT"/>
    <property type="match status" value="5"/>
</dbReference>
<dbReference type="Proteomes" id="UP001178148">
    <property type="component" value="Unassembled WGS sequence"/>
</dbReference>
<dbReference type="Pfam" id="PF13637">
    <property type="entry name" value="Ank_4"/>
    <property type="match status" value="1"/>
</dbReference>